<dbReference type="AlphaFoldDB" id="L7MME0"/>
<name>L7MME0_RHIPC</name>
<dbReference type="EMBL" id="GACK01000446">
    <property type="protein sequence ID" value="JAA64588.1"/>
    <property type="molecule type" value="mRNA"/>
</dbReference>
<sequence length="100" mass="10919">MRFVLVIISAIIYVALSSYSRTAFYSVLNSSSGICCSTSELTFFLKLVVVSLHPPTYAFELVIGCRAVNEESSRLVYNARVLCSPRRPLGVQSVHAGAVD</sequence>
<reference evidence="1" key="1">
    <citation type="submission" date="2012-11" db="EMBL/GenBank/DDBJ databases">
        <authorList>
            <person name="Lucero-Rivera Y.E."/>
            <person name="Tovar-Ramirez D."/>
        </authorList>
    </citation>
    <scope>NUCLEOTIDE SEQUENCE</scope>
    <source>
        <tissue evidence="1">Salivary gland</tissue>
    </source>
</reference>
<feature type="non-terminal residue" evidence="1">
    <location>
        <position position="100"/>
    </location>
</feature>
<accession>L7MME0</accession>
<organism evidence="1">
    <name type="scientific">Rhipicephalus pulchellus</name>
    <name type="common">Yellow backed tick</name>
    <name type="synonym">Dermacentor pulchellus</name>
    <dbReference type="NCBI Taxonomy" id="72859"/>
    <lineage>
        <taxon>Eukaryota</taxon>
        <taxon>Metazoa</taxon>
        <taxon>Ecdysozoa</taxon>
        <taxon>Arthropoda</taxon>
        <taxon>Chelicerata</taxon>
        <taxon>Arachnida</taxon>
        <taxon>Acari</taxon>
        <taxon>Parasitiformes</taxon>
        <taxon>Ixodida</taxon>
        <taxon>Ixodoidea</taxon>
        <taxon>Ixodidae</taxon>
        <taxon>Rhipicephalinae</taxon>
        <taxon>Rhipicephalus</taxon>
        <taxon>Rhipicephalus</taxon>
    </lineage>
</organism>
<proteinExistence type="evidence at transcript level"/>
<evidence type="ECO:0000313" key="1">
    <source>
        <dbReference type="EMBL" id="JAA64588.1"/>
    </source>
</evidence>
<reference evidence="1" key="2">
    <citation type="journal article" date="2015" name="J. Proteomics">
        <title>Sexual differences in the sialomes of the zebra tick, Rhipicephalus pulchellus.</title>
        <authorList>
            <person name="Tan A.W."/>
            <person name="Francischetti I.M."/>
            <person name="Slovak M."/>
            <person name="Kini R.M."/>
            <person name="Ribeiro J.M."/>
        </authorList>
    </citation>
    <scope>NUCLEOTIDE SEQUENCE</scope>
    <source>
        <tissue evidence="1">Salivary gland</tissue>
    </source>
</reference>
<protein>
    <submittedName>
        <fullName evidence="1">Uncharacterized protein</fullName>
    </submittedName>
</protein>